<protein>
    <recommendedName>
        <fullName evidence="7">Protein kinase domain-containing protein</fullName>
    </recommendedName>
</protein>
<evidence type="ECO:0000256" key="3">
    <source>
        <dbReference type="ARBA" id="ARBA00022777"/>
    </source>
</evidence>
<dbReference type="FunFam" id="1.10.510.10:FF:000780">
    <property type="entry name" value="Receptor-like serine/threonine-protein kinase At4g25390"/>
    <property type="match status" value="1"/>
</dbReference>
<evidence type="ECO:0000259" key="7">
    <source>
        <dbReference type="PROSITE" id="PS50011"/>
    </source>
</evidence>
<name>A0AAQ3KHH8_9LILI</name>
<dbReference type="PANTHER" id="PTHR46821">
    <property type="entry name" value="OS07G0586332 PROTEIN"/>
    <property type="match status" value="1"/>
</dbReference>
<feature type="binding site" evidence="5">
    <location>
        <position position="116"/>
    </location>
    <ligand>
        <name>ATP</name>
        <dbReference type="ChEBI" id="CHEBI:30616"/>
    </ligand>
</feature>
<keyword evidence="6" id="KW-0812">Transmembrane</keyword>
<organism evidence="8 9">
    <name type="scientific">Canna indica</name>
    <name type="common">Indian-shot</name>
    <dbReference type="NCBI Taxonomy" id="4628"/>
    <lineage>
        <taxon>Eukaryota</taxon>
        <taxon>Viridiplantae</taxon>
        <taxon>Streptophyta</taxon>
        <taxon>Embryophyta</taxon>
        <taxon>Tracheophyta</taxon>
        <taxon>Spermatophyta</taxon>
        <taxon>Magnoliopsida</taxon>
        <taxon>Liliopsida</taxon>
        <taxon>Zingiberales</taxon>
        <taxon>Cannaceae</taxon>
        <taxon>Canna</taxon>
    </lineage>
</organism>
<gene>
    <name evidence="8" type="ORF">Cni_G14275</name>
</gene>
<keyword evidence="6" id="KW-1133">Transmembrane helix</keyword>
<dbReference type="PROSITE" id="PS00108">
    <property type="entry name" value="PROTEIN_KINASE_ST"/>
    <property type="match status" value="1"/>
</dbReference>
<dbReference type="PROSITE" id="PS50011">
    <property type="entry name" value="PROTEIN_KINASE_DOM"/>
    <property type="match status" value="1"/>
</dbReference>
<evidence type="ECO:0000256" key="2">
    <source>
        <dbReference type="ARBA" id="ARBA00022741"/>
    </source>
</evidence>
<evidence type="ECO:0000313" key="9">
    <source>
        <dbReference type="Proteomes" id="UP001327560"/>
    </source>
</evidence>
<dbReference type="GO" id="GO:0004672">
    <property type="term" value="F:protein kinase activity"/>
    <property type="evidence" value="ECO:0007669"/>
    <property type="project" value="InterPro"/>
</dbReference>
<dbReference type="SMART" id="SM00220">
    <property type="entry name" value="S_TKc"/>
    <property type="match status" value="1"/>
</dbReference>
<dbReference type="PROSITE" id="PS00107">
    <property type="entry name" value="PROTEIN_KINASE_ATP"/>
    <property type="match status" value="1"/>
</dbReference>
<keyword evidence="2 5" id="KW-0547">Nucleotide-binding</keyword>
<dbReference type="InterPro" id="IPR008271">
    <property type="entry name" value="Ser/Thr_kinase_AS"/>
</dbReference>
<evidence type="ECO:0000256" key="6">
    <source>
        <dbReference type="SAM" id="Phobius"/>
    </source>
</evidence>
<evidence type="ECO:0000256" key="4">
    <source>
        <dbReference type="ARBA" id="ARBA00022840"/>
    </source>
</evidence>
<dbReference type="AlphaFoldDB" id="A0AAQ3KHH8"/>
<dbReference type="Proteomes" id="UP001327560">
    <property type="component" value="Chromosome 4"/>
</dbReference>
<dbReference type="SUPFAM" id="SSF56112">
    <property type="entry name" value="Protein kinase-like (PK-like)"/>
    <property type="match status" value="1"/>
</dbReference>
<keyword evidence="9" id="KW-1185">Reference proteome</keyword>
<dbReference type="InterPro" id="IPR011009">
    <property type="entry name" value="Kinase-like_dom_sf"/>
</dbReference>
<evidence type="ECO:0000256" key="5">
    <source>
        <dbReference type="PROSITE-ProRule" id="PRU10141"/>
    </source>
</evidence>
<dbReference type="GO" id="GO:0005524">
    <property type="term" value="F:ATP binding"/>
    <property type="evidence" value="ECO:0007669"/>
    <property type="project" value="UniProtKB-UniRule"/>
</dbReference>
<proteinExistence type="predicted"/>
<sequence>MPSRRLSSPSPPTIAARRHRALLLSIAVSGSSLLLLALLLFLFYLYLSLRRSPTLPFPSSSSASPSAGNPLRLRRFSYRALRSATSAFDPSRSLGRGASAAVFRGVLTDGKSVAVKRLLSSPSSPTRASSSDREFQNELHVLASLRPSPFVVSLLGYCLEGRRRRLLVYEYMPNGSLQEALFGSISPLNWDRRFSIILDVAQALAFLHLECDPPVVHGDIKPSNVLLGFDFQAKLSDFGLSRMKTEADIGPEFFSQDLGPSQELFKSQDLVPESPQADLALALRASSSKNYDSMPNLDYTPRGKEAAAATAISPVQDDIFTFDHSKELGASSPVDDGRTESSGQWGKQWWWKQEESGELSSKDYVSEWIGSQICPSGNPDWDDGREISADKCPDFKNLTCVENSDVGNDSLFGNKNLDKKQVRKKGTPASDKKDRKMREWWKEEYFAELSKKNNSKKERSWFRTIGSRGEENTNNNLGDDARRGRELNVDISFRRGWKKKKKRSRSVGSDMFSGDLFSRELSSTTTSMRGTVCYVAPECHGCDQSMEKADIYSFGVLILVIVSGRRPLHVLSSPVKLDKANLVSWCRQLAQTGNLLELVDERLKSSSYNKEQATLCINLALLCLQRIPELRPDSSDITKILKGDMELPVVPCEFSPSPPARYLGRSRRKGQVDVD</sequence>
<dbReference type="InterPro" id="IPR000719">
    <property type="entry name" value="Prot_kinase_dom"/>
</dbReference>
<keyword evidence="1" id="KW-0808">Transferase</keyword>
<keyword evidence="6" id="KW-0472">Membrane</keyword>
<dbReference type="InterPro" id="IPR017441">
    <property type="entry name" value="Protein_kinase_ATP_BS"/>
</dbReference>
<feature type="transmembrane region" description="Helical" evidence="6">
    <location>
        <begin position="21"/>
        <end position="47"/>
    </location>
</feature>
<dbReference type="Pfam" id="PF00069">
    <property type="entry name" value="Pkinase"/>
    <property type="match status" value="1"/>
</dbReference>
<dbReference type="Gene3D" id="3.30.200.20">
    <property type="entry name" value="Phosphorylase Kinase, domain 1"/>
    <property type="match status" value="1"/>
</dbReference>
<dbReference type="EMBL" id="CP136893">
    <property type="protein sequence ID" value="WOL05546.1"/>
    <property type="molecule type" value="Genomic_DNA"/>
</dbReference>
<evidence type="ECO:0000256" key="1">
    <source>
        <dbReference type="ARBA" id="ARBA00022679"/>
    </source>
</evidence>
<feature type="domain" description="Protein kinase" evidence="7">
    <location>
        <begin position="88"/>
        <end position="650"/>
    </location>
</feature>
<dbReference type="Gene3D" id="1.10.510.10">
    <property type="entry name" value="Transferase(Phosphotransferase) domain 1"/>
    <property type="match status" value="2"/>
</dbReference>
<keyword evidence="3" id="KW-0418">Kinase</keyword>
<evidence type="ECO:0000313" key="8">
    <source>
        <dbReference type="EMBL" id="WOL05546.1"/>
    </source>
</evidence>
<reference evidence="8 9" key="1">
    <citation type="submission" date="2023-10" db="EMBL/GenBank/DDBJ databases">
        <title>Chromosome-scale genome assembly provides insights into flower coloration mechanisms of Canna indica.</title>
        <authorList>
            <person name="Li C."/>
        </authorList>
    </citation>
    <scope>NUCLEOTIDE SEQUENCE [LARGE SCALE GENOMIC DNA]</scope>
    <source>
        <tissue evidence="8">Flower</tissue>
    </source>
</reference>
<dbReference type="InterPro" id="IPR044576">
    <property type="entry name" value="At4g25390-like"/>
</dbReference>
<dbReference type="PANTHER" id="PTHR46821:SF4">
    <property type="entry name" value="OS08G0275200 PROTEIN"/>
    <property type="match status" value="1"/>
</dbReference>
<accession>A0AAQ3KHH8</accession>
<keyword evidence="4 5" id="KW-0067">ATP-binding</keyword>